<name>A0A6P2CT43_9LACO</name>
<protein>
    <submittedName>
        <fullName evidence="1">Uncharacterized protein</fullName>
    </submittedName>
</protein>
<reference evidence="1 2" key="1">
    <citation type="submission" date="2019-01" db="EMBL/GenBank/DDBJ databases">
        <title>Leuconostoc litchii sp. nov., a novel lactic acid bacterium isolated from lychee.</title>
        <authorList>
            <person name="Wang L.-T."/>
        </authorList>
    </citation>
    <scope>NUCLEOTIDE SEQUENCE [LARGE SCALE GENOMIC DNA]</scope>
    <source>
        <strain evidence="1 2">MB7</strain>
    </source>
</reference>
<organism evidence="1 2">
    <name type="scientific">Leuconostoc litchii</name>
    <dbReference type="NCBI Taxonomy" id="1981069"/>
    <lineage>
        <taxon>Bacteria</taxon>
        <taxon>Bacillati</taxon>
        <taxon>Bacillota</taxon>
        <taxon>Bacilli</taxon>
        <taxon>Lactobacillales</taxon>
        <taxon>Lactobacillaceae</taxon>
        <taxon>Leuconostoc</taxon>
    </lineage>
</organism>
<dbReference type="OrthoDB" id="2142012at2"/>
<gene>
    <name evidence="1" type="ORF">ESZ47_04675</name>
</gene>
<keyword evidence="2" id="KW-1185">Reference proteome</keyword>
<comment type="caution">
    <text evidence="1">The sequence shown here is derived from an EMBL/GenBank/DDBJ whole genome shotgun (WGS) entry which is preliminary data.</text>
</comment>
<sequence>MKLKPKDLKSFIDKDNRFRRAEALLHDQWESLLLSEPWGMTMITRADISFARALVSAKIVSTNVDLATFKGVQKFIHHNIHRLSPDVIQSLKEPFL</sequence>
<proteinExistence type="predicted"/>
<evidence type="ECO:0000313" key="1">
    <source>
        <dbReference type="EMBL" id="TYC47437.1"/>
    </source>
</evidence>
<dbReference type="AlphaFoldDB" id="A0A6P2CT43"/>
<dbReference type="RefSeq" id="WP_148605201.1">
    <property type="nucleotide sequence ID" value="NZ_BSUV01000001.1"/>
</dbReference>
<dbReference type="Proteomes" id="UP000442244">
    <property type="component" value="Unassembled WGS sequence"/>
</dbReference>
<dbReference type="EMBL" id="SDGY01000001">
    <property type="protein sequence ID" value="TYC47437.1"/>
    <property type="molecule type" value="Genomic_DNA"/>
</dbReference>
<evidence type="ECO:0000313" key="2">
    <source>
        <dbReference type="Proteomes" id="UP000442244"/>
    </source>
</evidence>
<accession>A0A6P2CT43</accession>